<dbReference type="InterPro" id="IPR015424">
    <property type="entry name" value="PyrdxlP-dep_Trfase"/>
</dbReference>
<dbReference type="GO" id="GO:0009435">
    <property type="term" value="P:NAD+ biosynthetic process"/>
    <property type="evidence" value="ECO:0007669"/>
    <property type="project" value="InterPro"/>
</dbReference>
<dbReference type="PANTHER" id="PTHR14084:SF2">
    <property type="entry name" value="KYNURENINASE 2"/>
    <property type="match status" value="1"/>
</dbReference>
<dbReference type="EMBL" id="ADBL01001121">
    <property type="status" value="NOT_ANNOTATED_CDS"/>
    <property type="molecule type" value="Genomic_DNA"/>
</dbReference>
<dbReference type="OrthoDB" id="5978656at2759"/>
<dbReference type="eggNOG" id="KOG3846">
    <property type="taxonomic scope" value="Eukaryota"/>
</dbReference>
<evidence type="ECO:0000256" key="3">
    <source>
        <dbReference type="SAM" id="MobiDB-lite"/>
    </source>
</evidence>
<accession>A0A0C4DXP2</accession>
<dbReference type="GO" id="GO:0030170">
    <property type="term" value="F:pyridoxal phosphate binding"/>
    <property type="evidence" value="ECO:0007669"/>
    <property type="project" value="InterPro"/>
</dbReference>
<dbReference type="Gene3D" id="3.40.640.10">
    <property type="entry name" value="Type I PLP-dependent aspartate aminotransferase-like (Major domain)"/>
    <property type="match status" value="1"/>
</dbReference>
<dbReference type="GO" id="GO:0019441">
    <property type="term" value="P:L-tryptophan catabolic process to kynurenine"/>
    <property type="evidence" value="ECO:0007669"/>
    <property type="project" value="TreeGrafter"/>
</dbReference>
<dbReference type="InterPro" id="IPR010111">
    <property type="entry name" value="Kynureninase"/>
</dbReference>
<dbReference type="VEuPathDB" id="FungiDB:MAPG_04796"/>
<evidence type="ECO:0000313" key="5">
    <source>
        <dbReference type="EnsemblFungi" id="MAPG_04796T0"/>
    </source>
</evidence>
<protein>
    <submittedName>
        <fullName evidence="4">Kynureninase</fullName>
    </submittedName>
</protein>
<keyword evidence="2" id="KW-0663">Pyridoxal phosphate</keyword>
<evidence type="ECO:0000256" key="2">
    <source>
        <dbReference type="ARBA" id="ARBA00022898"/>
    </source>
</evidence>
<dbReference type="SUPFAM" id="SSF53383">
    <property type="entry name" value="PLP-dependent transferases"/>
    <property type="match status" value="1"/>
</dbReference>
<dbReference type="STRING" id="644358.A0A0C4DXP2"/>
<evidence type="ECO:0000313" key="4">
    <source>
        <dbReference type="EMBL" id="KLU85776.1"/>
    </source>
</evidence>
<keyword evidence="1" id="KW-0963">Cytoplasm</keyword>
<reference evidence="5" key="4">
    <citation type="journal article" date="2015" name="G3 (Bethesda)">
        <title>Genome sequences of three phytopathogenic species of the Magnaporthaceae family of fungi.</title>
        <authorList>
            <person name="Okagaki L.H."/>
            <person name="Nunes C.C."/>
            <person name="Sailsbery J."/>
            <person name="Clay B."/>
            <person name="Brown D."/>
            <person name="John T."/>
            <person name="Oh Y."/>
            <person name="Young N."/>
            <person name="Fitzgerald M."/>
            <person name="Haas B.J."/>
            <person name="Zeng Q."/>
            <person name="Young S."/>
            <person name="Adiconis X."/>
            <person name="Fan L."/>
            <person name="Levin J.Z."/>
            <person name="Mitchell T.K."/>
            <person name="Okubara P.A."/>
            <person name="Farman M.L."/>
            <person name="Kohn L.M."/>
            <person name="Birren B."/>
            <person name="Ma L.-J."/>
            <person name="Dean R.A."/>
        </authorList>
    </citation>
    <scope>NUCLEOTIDE SEQUENCE</scope>
    <source>
        <strain evidence="5">ATCC 64411 / 73-15</strain>
    </source>
</reference>
<dbReference type="AlphaFoldDB" id="A0A0C4DXP2"/>
<organism evidence="5 6">
    <name type="scientific">Magnaporthiopsis poae (strain ATCC 64411 / 73-15)</name>
    <name type="common">Kentucky bluegrass fungus</name>
    <name type="synonym">Magnaporthe poae</name>
    <dbReference type="NCBI Taxonomy" id="644358"/>
    <lineage>
        <taxon>Eukaryota</taxon>
        <taxon>Fungi</taxon>
        <taxon>Dikarya</taxon>
        <taxon>Ascomycota</taxon>
        <taxon>Pezizomycotina</taxon>
        <taxon>Sordariomycetes</taxon>
        <taxon>Sordariomycetidae</taxon>
        <taxon>Magnaporthales</taxon>
        <taxon>Magnaporthaceae</taxon>
        <taxon>Magnaporthiopsis</taxon>
    </lineage>
</organism>
<dbReference type="EMBL" id="GL876968">
    <property type="protein sequence ID" value="KLU85776.1"/>
    <property type="molecule type" value="Genomic_DNA"/>
</dbReference>
<reference evidence="4" key="1">
    <citation type="submission" date="2010-05" db="EMBL/GenBank/DDBJ databases">
        <title>The Genome Sequence of Magnaporthe poae strain ATCC 64411.</title>
        <authorList>
            <consortium name="The Broad Institute Genome Sequencing Platform"/>
            <consortium name="Broad Institute Genome Sequencing Center for Infectious Disease"/>
            <person name="Ma L.-J."/>
            <person name="Dead R."/>
            <person name="Young S."/>
            <person name="Zeng Q."/>
            <person name="Koehrsen M."/>
            <person name="Alvarado L."/>
            <person name="Berlin A."/>
            <person name="Chapman S.B."/>
            <person name="Chen Z."/>
            <person name="Freedman E."/>
            <person name="Gellesch M."/>
            <person name="Goldberg J."/>
            <person name="Griggs A."/>
            <person name="Gujja S."/>
            <person name="Heilman E.R."/>
            <person name="Heiman D."/>
            <person name="Hepburn T."/>
            <person name="Howarth C."/>
            <person name="Jen D."/>
            <person name="Larson L."/>
            <person name="Mehta T."/>
            <person name="Neiman D."/>
            <person name="Pearson M."/>
            <person name="Roberts A."/>
            <person name="Saif S."/>
            <person name="Shea T."/>
            <person name="Shenoy N."/>
            <person name="Sisk P."/>
            <person name="Stolte C."/>
            <person name="Sykes S."/>
            <person name="Walk T."/>
            <person name="White J."/>
            <person name="Yandava C."/>
            <person name="Haas B."/>
            <person name="Nusbaum C."/>
            <person name="Birren B."/>
        </authorList>
    </citation>
    <scope>NUCLEOTIDE SEQUENCE</scope>
    <source>
        <strain evidence="4">ATCC 64411</strain>
    </source>
</reference>
<reference evidence="6" key="2">
    <citation type="submission" date="2010-05" db="EMBL/GenBank/DDBJ databases">
        <title>The genome sequence of Magnaporthe poae strain ATCC 64411.</title>
        <authorList>
            <person name="Ma L.-J."/>
            <person name="Dead R."/>
            <person name="Young S."/>
            <person name="Zeng Q."/>
            <person name="Koehrsen M."/>
            <person name="Alvarado L."/>
            <person name="Berlin A."/>
            <person name="Chapman S.B."/>
            <person name="Chen Z."/>
            <person name="Freedman E."/>
            <person name="Gellesch M."/>
            <person name="Goldberg J."/>
            <person name="Griggs A."/>
            <person name="Gujja S."/>
            <person name="Heilman E.R."/>
            <person name="Heiman D."/>
            <person name="Hepburn T."/>
            <person name="Howarth C."/>
            <person name="Jen D."/>
            <person name="Larson L."/>
            <person name="Mehta T."/>
            <person name="Neiman D."/>
            <person name="Pearson M."/>
            <person name="Roberts A."/>
            <person name="Saif S."/>
            <person name="Shea T."/>
            <person name="Shenoy N."/>
            <person name="Sisk P."/>
            <person name="Stolte C."/>
            <person name="Sykes S."/>
            <person name="Walk T."/>
            <person name="White J."/>
            <person name="Yandava C."/>
            <person name="Haas B."/>
            <person name="Nusbaum C."/>
            <person name="Birren B."/>
        </authorList>
    </citation>
    <scope>NUCLEOTIDE SEQUENCE [LARGE SCALE GENOMIC DNA]</scope>
    <source>
        <strain evidence="6">ATCC 64411 / 73-15</strain>
    </source>
</reference>
<dbReference type="EnsemblFungi" id="MAPG_04796T0">
    <property type="protein sequence ID" value="MAPG_04796T0"/>
    <property type="gene ID" value="MAPG_04796"/>
</dbReference>
<reference evidence="5" key="5">
    <citation type="submission" date="2015-06" db="UniProtKB">
        <authorList>
            <consortium name="EnsemblFungi"/>
        </authorList>
    </citation>
    <scope>IDENTIFICATION</scope>
    <source>
        <strain evidence="5">ATCC 64411</strain>
    </source>
</reference>
<sequence>MTSDPVEFPANVGTLEYARAQDAQDPLRHMREHFIFPTVASLKKKALDGKIPAYPQNHKAPSPQQPAKQNGSAAAANGSGSGSDETTPAVYFCGNSLGLQPKAVRAHLEAQLETWASVGVHGHFTALDNSPLGASWQDMAADLAAKSVPIVGAAGPDEVAIMNTLTANLHFMMASFYRPTATRHKIIAEWKPFPSDTYAIASQIEWHGLDKEKSLVELHPDENFYISTDKILSTIDEHAESTALLLLPGIQASS</sequence>
<dbReference type="Proteomes" id="UP000011715">
    <property type="component" value="Unassembled WGS sequence"/>
</dbReference>
<dbReference type="GO" id="GO:0043420">
    <property type="term" value="P:anthranilate metabolic process"/>
    <property type="evidence" value="ECO:0007669"/>
    <property type="project" value="TreeGrafter"/>
</dbReference>
<dbReference type="GO" id="GO:0030429">
    <property type="term" value="F:kynureninase activity"/>
    <property type="evidence" value="ECO:0007669"/>
    <property type="project" value="InterPro"/>
</dbReference>
<evidence type="ECO:0000313" key="6">
    <source>
        <dbReference type="Proteomes" id="UP000011715"/>
    </source>
</evidence>
<name>A0A0C4DXP2_MAGP6</name>
<keyword evidence="6" id="KW-1185">Reference proteome</keyword>
<gene>
    <name evidence="4" type="ORF">MAPG_04796</name>
</gene>
<proteinExistence type="predicted"/>
<dbReference type="PANTHER" id="PTHR14084">
    <property type="entry name" value="KYNURENINASE"/>
    <property type="match status" value="1"/>
</dbReference>
<reference evidence="4" key="3">
    <citation type="submission" date="2011-03" db="EMBL/GenBank/DDBJ databases">
        <title>Annotation of Magnaporthe poae ATCC 64411.</title>
        <authorList>
            <person name="Ma L.-J."/>
            <person name="Dead R."/>
            <person name="Young S.K."/>
            <person name="Zeng Q."/>
            <person name="Gargeya S."/>
            <person name="Fitzgerald M."/>
            <person name="Haas B."/>
            <person name="Abouelleil A."/>
            <person name="Alvarado L."/>
            <person name="Arachchi H.M."/>
            <person name="Berlin A."/>
            <person name="Brown A."/>
            <person name="Chapman S.B."/>
            <person name="Chen Z."/>
            <person name="Dunbar C."/>
            <person name="Freedman E."/>
            <person name="Gearin G."/>
            <person name="Gellesch M."/>
            <person name="Goldberg J."/>
            <person name="Griggs A."/>
            <person name="Gujja S."/>
            <person name="Heiman D."/>
            <person name="Howarth C."/>
            <person name="Larson L."/>
            <person name="Lui A."/>
            <person name="MacDonald P.J.P."/>
            <person name="Mehta T."/>
            <person name="Montmayeur A."/>
            <person name="Murphy C."/>
            <person name="Neiman D."/>
            <person name="Pearson M."/>
            <person name="Priest M."/>
            <person name="Roberts A."/>
            <person name="Saif S."/>
            <person name="Shea T."/>
            <person name="Shenoy N."/>
            <person name="Sisk P."/>
            <person name="Stolte C."/>
            <person name="Sykes S."/>
            <person name="Yandava C."/>
            <person name="Wortman J."/>
            <person name="Nusbaum C."/>
            <person name="Birren B."/>
        </authorList>
    </citation>
    <scope>NUCLEOTIDE SEQUENCE</scope>
    <source>
        <strain evidence="4">ATCC 64411</strain>
    </source>
</reference>
<dbReference type="GO" id="GO:0005737">
    <property type="term" value="C:cytoplasm"/>
    <property type="evidence" value="ECO:0007669"/>
    <property type="project" value="InterPro"/>
</dbReference>
<feature type="region of interest" description="Disordered" evidence="3">
    <location>
        <begin position="52"/>
        <end position="82"/>
    </location>
</feature>
<dbReference type="InterPro" id="IPR015421">
    <property type="entry name" value="PyrdxlP-dep_Trfase_major"/>
</dbReference>
<evidence type="ECO:0000256" key="1">
    <source>
        <dbReference type="ARBA" id="ARBA00022490"/>
    </source>
</evidence>